<comment type="caution">
    <text evidence="1">The sequence shown here is derived from an EMBL/GenBank/DDBJ whole genome shotgun (WGS) entry which is preliminary data.</text>
</comment>
<dbReference type="AlphaFoldDB" id="A0A4Y8VPN1"/>
<gene>
    <name evidence="1" type="ORF">EXN75_06570</name>
</gene>
<keyword evidence="2" id="KW-1185">Reference proteome</keyword>
<organism evidence="1 2">
    <name type="scientific">Segatella hominis</name>
    <dbReference type="NCBI Taxonomy" id="2518605"/>
    <lineage>
        <taxon>Bacteria</taxon>
        <taxon>Pseudomonadati</taxon>
        <taxon>Bacteroidota</taxon>
        <taxon>Bacteroidia</taxon>
        <taxon>Bacteroidales</taxon>
        <taxon>Prevotellaceae</taxon>
        <taxon>Segatella</taxon>
    </lineage>
</organism>
<protein>
    <submittedName>
        <fullName evidence="1">Uncharacterized protein</fullName>
    </submittedName>
</protein>
<name>A0A4Y8VPN1_9BACT</name>
<proteinExistence type="predicted"/>
<evidence type="ECO:0000313" key="1">
    <source>
        <dbReference type="EMBL" id="TFH82450.1"/>
    </source>
</evidence>
<reference evidence="1 2" key="1">
    <citation type="submission" date="2019-02" db="EMBL/GenBank/DDBJ databases">
        <title>Draft Genome Sequence of the Prevotella sp. BCRC 81118, Isolated from Human Feces.</title>
        <authorList>
            <person name="Huang C.-H."/>
        </authorList>
    </citation>
    <scope>NUCLEOTIDE SEQUENCE [LARGE SCALE GENOMIC DNA]</scope>
    <source>
        <strain evidence="1 2">BCRC 81118</strain>
    </source>
</reference>
<accession>A0A4Y8VPN1</accession>
<dbReference type="Proteomes" id="UP000297872">
    <property type="component" value="Unassembled WGS sequence"/>
</dbReference>
<dbReference type="OrthoDB" id="1073327at2"/>
<dbReference type="EMBL" id="SGVY01000013">
    <property type="protein sequence ID" value="TFH82450.1"/>
    <property type="molecule type" value="Genomic_DNA"/>
</dbReference>
<sequence length="85" mass="10279">MCRNHHKSTIERIKKVRAIVNRYYESGNNSRCYKAVWRRYVNPLYPMSYRTFLSYLDIPTPPPDNPTPLEKSLFDFWDDMPVYQS</sequence>
<evidence type="ECO:0000313" key="2">
    <source>
        <dbReference type="Proteomes" id="UP000297872"/>
    </source>
</evidence>